<sequence>MAATSADTRRIPGACDGEGETGAAYRCATNRATAAFPAAPWSSCTDARLSGATGSAAASVDTEGAGSWDGAGRSLVRSAAPRSPRAVHTMNARVTPAPVLRHKRASNEAGRRGRKGCPFGSPVRAALSVIKVESPVRPKSCARQGRSPEDFLPYLMVEGGVACRRTCPRASTSKRWSPGRGPSRGSGPRLPRSSGSLARVHCTSRRRSATGRSSRACSATSPRERISPAPSTASSRTAAASATSSVSAHRTPPPRTSPPS</sequence>
<reference evidence="2" key="1">
    <citation type="submission" date="2021-05" db="EMBL/GenBank/DDBJ databases">
        <authorList>
            <person name="Arsene-Ploetze F."/>
        </authorList>
    </citation>
    <scope>NUCLEOTIDE SEQUENCE</scope>
    <source>
        <strain evidence="2">DSM 42138</strain>
    </source>
</reference>
<organism evidence="2 3">
    <name type="scientific">Actinacidiphila cocklensis</name>
    <dbReference type="NCBI Taxonomy" id="887465"/>
    <lineage>
        <taxon>Bacteria</taxon>
        <taxon>Bacillati</taxon>
        <taxon>Actinomycetota</taxon>
        <taxon>Actinomycetes</taxon>
        <taxon>Kitasatosporales</taxon>
        <taxon>Streptomycetaceae</taxon>
        <taxon>Actinacidiphila</taxon>
    </lineage>
</organism>
<dbReference type="Proteomes" id="UP001152519">
    <property type="component" value="Unassembled WGS sequence"/>
</dbReference>
<feature type="compositionally biased region" description="Low complexity" evidence="1">
    <location>
        <begin position="210"/>
        <end position="250"/>
    </location>
</feature>
<comment type="caution">
    <text evidence="2">The sequence shown here is derived from an EMBL/GenBank/DDBJ whole genome shotgun (WGS) entry which is preliminary data.</text>
</comment>
<dbReference type="AlphaFoldDB" id="A0A9W4DNK7"/>
<feature type="region of interest" description="Disordered" evidence="1">
    <location>
        <begin position="167"/>
        <end position="260"/>
    </location>
</feature>
<keyword evidence="3" id="KW-1185">Reference proteome</keyword>
<accession>A0A9W4DNK7</accession>
<evidence type="ECO:0000256" key="1">
    <source>
        <dbReference type="SAM" id="MobiDB-lite"/>
    </source>
</evidence>
<evidence type="ECO:0000313" key="3">
    <source>
        <dbReference type="Proteomes" id="UP001152519"/>
    </source>
</evidence>
<protein>
    <submittedName>
        <fullName evidence="2">Uncharacterized protein</fullName>
    </submittedName>
</protein>
<evidence type="ECO:0000313" key="2">
    <source>
        <dbReference type="EMBL" id="CAG6392883.1"/>
    </source>
</evidence>
<name>A0A9W4DNK7_9ACTN</name>
<feature type="compositionally biased region" description="Low complexity" evidence="1">
    <location>
        <begin position="178"/>
        <end position="197"/>
    </location>
</feature>
<feature type="compositionally biased region" description="Pro residues" evidence="1">
    <location>
        <begin position="251"/>
        <end position="260"/>
    </location>
</feature>
<dbReference type="EMBL" id="CAJSLV010000047">
    <property type="protein sequence ID" value="CAG6392883.1"/>
    <property type="molecule type" value="Genomic_DNA"/>
</dbReference>
<feature type="region of interest" description="Disordered" evidence="1">
    <location>
        <begin position="47"/>
        <end position="86"/>
    </location>
</feature>
<gene>
    <name evidence="2" type="ORF">SCOCK_190052</name>
</gene>
<proteinExistence type="predicted"/>
<feature type="region of interest" description="Disordered" evidence="1">
    <location>
        <begin position="1"/>
        <end position="21"/>
    </location>
</feature>